<feature type="transmembrane region" description="Helical" evidence="8">
    <location>
        <begin position="361"/>
        <end position="391"/>
    </location>
</feature>
<dbReference type="NCBIfam" id="TIGR00835">
    <property type="entry name" value="agcS"/>
    <property type="match status" value="1"/>
</dbReference>
<feature type="transmembrane region" description="Helical" evidence="8">
    <location>
        <begin position="244"/>
        <end position="266"/>
    </location>
</feature>
<keyword evidence="5 8" id="KW-0812">Transmembrane</keyword>
<evidence type="ECO:0000256" key="6">
    <source>
        <dbReference type="ARBA" id="ARBA00022989"/>
    </source>
</evidence>
<dbReference type="PANTHER" id="PTHR30330:SF3">
    <property type="entry name" value="TRANSCRIPTIONAL REGULATOR, LRP FAMILY"/>
    <property type="match status" value="1"/>
</dbReference>
<dbReference type="HOGENOM" id="CLU_024867_1_1_3"/>
<comment type="similarity">
    <text evidence="2 8">Belongs to the alanine or glycine:cation symporter (AGCS) (TC 2.A.25) family.</text>
</comment>
<evidence type="ECO:0000256" key="7">
    <source>
        <dbReference type="ARBA" id="ARBA00023136"/>
    </source>
</evidence>
<feature type="transmembrane region" description="Helical" evidence="8">
    <location>
        <begin position="211"/>
        <end position="232"/>
    </location>
</feature>
<evidence type="ECO:0000256" key="4">
    <source>
        <dbReference type="ARBA" id="ARBA00022475"/>
    </source>
</evidence>
<dbReference type="PANTHER" id="PTHR30330">
    <property type="entry name" value="AGSS FAMILY TRANSPORTER, SODIUM-ALANINE"/>
    <property type="match status" value="1"/>
</dbReference>
<feature type="transmembrane region" description="Helical" evidence="8">
    <location>
        <begin position="440"/>
        <end position="459"/>
    </location>
</feature>
<keyword evidence="6 8" id="KW-1133">Transmembrane helix</keyword>
<dbReference type="OrthoDB" id="9804874at2"/>
<keyword evidence="3 8" id="KW-0813">Transport</keyword>
<sequence length="470" mass="50191">MSLNSLLDRLDQLFSHLVTILEQILLFDLGGFPLIILWLLFAGLFLTLRMRLINLFGFKHALKIALGQYSNPQDESKGEVTPFQALATALSASIGLGNIAGVAMAIAMGGPGSVFWMSAYAVLGMASKFVSCTLGVKYRQFLPDGTVVGGPMYYLRDGLDKLGQGKLGKILSIIYGLTGIGAAMGGGNMFQANQSFAALATVIPAVKPYDWVFGLILAALVGLVIIGGISRISIVTSRLVPVMVFLYVLGSLWVLAVNFTAIPGAFSLMVQDAFSPQAMEGGIIGVLVQGVRRSAFSNGAGLGVAAIAHSVAKTQEPIQEGIVSMLEPFIDTVVVCNLTALVIITTGTYQQAIGNHLSGSALAATAFGSVISWFPFVLLGIICLFAFSTMITWCYYGEICWAYVLGEPSRIIFKILFLVCIFIGSVVNLGAVINFSDMMLLLLTIPNLLGCIFLSAQVADDLDKYFQRLI</sequence>
<dbReference type="EMBL" id="CP001287">
    <property type="protein sequence ID" value="ACK66764.1"/>
    <property type="molecule type" value="Genomic_DNA"/>
</dbReference>
<evidence type="ECO:0000256" key="8">
    <source>
        <dbReference type="RuleBase" id="RU363064"/>
    </source>
</evidence>
<dbReference type="GO" id="GO:0005283">
    <property type="term" value="F:amino acid:sodium symporter activity"/>
    <property type="evidence" value="ECO:0007669"/>
    <property type="project" value="InterPro"/>
</dbReference>
<evidence type="ECO:0000313" key="9">
    <source>
        <dbReference type="EMBL" id="ACK66764.1"/>
    </source>
</evidence>
<feature type="transmembrane region" description="Helical" evidence="8">
    <location>
        <begin position="329"/>
        <end position="349"/>
    </location>
</feature>
<name>B7K5N1_RIPO1</name>
<proteinExistence type="inferred from homology"/>
<feature type="transmembrane region" description="Helical" evidence="8">
    <location>
        <begin position="20"/>
        <end position="46"/>
    </location>
</feature>
<dbReference type="PRINTS" id="PR00175">
    <property type="entry name" value="NAALASMPORT"/>
</dbReference>
<evidence type="ECO:0000256" key="5">
    <source>
        <dbReference type="ARBA" id="ARBA00022692"/>
    </source>
</evidence>
<feature type="transmembrane region" description="Helical" evidence="8">
    <location>
        <begin position="85"/>
        <end position="108"/>
    </location>
</feature>
<feature type="transmembrane region" description="Helical" evidence="8">
    <location>
        <begin position="170"/>
        <end position="191"/>
    </location>
</feature>
<dbReference type="InterPro" id="IPR001463">
    <property type="entry name" value="Na/Ala_symport"/>
</dbReference>
<dbReference type="AlphaFoldDB" id="B7K5N1"/>
<dbReference type="Pfam" id="PF01235">
    <property type="entry name" value="Na_Ala_symp"/>
    <property type="match status" value="1"/>
</dbReference>
<dbReference type="eggNOG" id="COG1115">
    <property type="taxonomic scope" value="Bacteria"/>
</dbReference>
<feature type="transmembrane region" description="Helical" evidence="8">
    <location>
        <begin position="114"/>
        <end position="136"/>
    </location>
</feature>
<evidence type="ECO:0000256" key="1">
    <source>
        <dbReference type="ARBA" id="ARBA00004651"/>
    </source>
</evidence>
<keyword evidence="4 8" id="KW-1003">Cell membrane</keyword>
<organism evidence="9 10">
    <name type="scientific">Rippkaea orientalis (strain PCC 8801 / RF-1)</name>
    <name type="common">Cyanothece sp. (strain PCC 8801)</name>
    <dbReference type="NCBI Taxonomy" id="41431"/>
    <lineage>
        <taxon>Bacteria</taxon>
        <taxon>Bacillati</taxon>
        <taxon>Cyanobacteriota</taxon>
        <taxon>Cyanophyceae</taxon>
        <taxon>Oscillatoriophycideae</taxon>
        <taxon>Chroococcales</taxon>
        <taxon>Aphanothecaceae</taxon>
        <taxon>Rippkaea</taxon>
        <taxon>Rippkaea orientalis</taxon>
    </lineage>
</organism>
<gene>
    <name evidence="9" type="ordered locus">PCC8801_2763</name>
</gene>
<dbReference type="RefSeq" id="WP_012596031.1">
    <property type="nucleotide sequence ID" value="NC_011726.1"/>
</dbReference>
<evidence type="ECO:0000256" key="2">
    <source>
        <dbReference type="ARBA" id="ARBA00009261"/>
    </source>
</evidence>
<evidence type="ECO:0000256" key="3">
    <source>
        <dbReference type="ARBA" id="ARBA00022448"/>
    </source>
</evidence>
<reference evidence="10" key="1">
    <citation type="journal article" date="2011" name="MBio">
        <title>Novel metabolic attributes of the genus Cyanothece, comprising a group of unicellular nitrogen-fixing Cyanobacteria.</title>
        <authorList>
            <person name="Bandyopadhyay A."/>
            <person name="Elvitigala T."/>
            <person name="Welsh E."/>
            <person name="Stockel J."/>
            <person name="Liberton M."/>
            <person name="Min H."/>
            <person name="Sherman L.A."/>
            <person name="Pakrasi H.B."/>
        </authorList>
    </citation>
    <scope>NUCLEOTIDE SEQUENCE [LARGE SCALE GENOMIC DNA]</scope>
    <source>
        <strain evidence="10">PCC 8801</strain>
    </source>
</reference>
<dbReference type="STRING" id="41431.PCC8801_2763"/>
<keyword evidence="8" id="KW-0769">Symport</keyword>
<feature type="transmembrane region" description="Helical" evidence="8">
    <location>
        <begin position="411"/>
        <end position="433"/>
    </location>
</feature>
<dbReference type="GO" id="GO:0005886">
    <property type="term" value="C:plasma membrane"/>
    <property type="evidence" value="ECO:0007669"/>
    <property type="project" value="UniProtKB-SubCell"/>
</dbReference>
<keyword evidence="10" id="KW-1185">Reference proteome</keyword>
<dbReference type="KEGG" id="cyp:PCC8801_2763"/>
<dbReference type="Proteomes" id="UP000008204">
    <property type="component" value="Chromosome"/>
</dbReference>
<evidence type="ECO:0000313" key="10">
    <source>
        <dbReference type="Proteomes" id="UP000008204"/>
    </source>
</evidence>
<keyword evidence="7 8" id="KW-0472">Membrane</keyword>
<protein>
    <submittedName>
        <fullName evidence="9">Amino acid carrier protein</fullName>
    </submittedName>
</protein>
<comment type="subcellular location">
    <subcellularLocation>
        <location evidence="1 8">Cell membrane</location>
        <topology evidence="1 8">Multi-pass membrane protein</topology>
    </subcellularLocation>
</comment>
<accession>B7K5N1</accession>